<dbReference type="InterPro" id="IPR000683">
    <property type="entry name" value="Gfo/Idh/MocA-like_OxRdtase_N"/>
</dbReference>
<dbReference type="SUPFAM" id="SSF55347">
    <property type="entry name" value="Glyceraldehyde-3-phosphate dehydrogenase-like, C-terminal domain"/>
    <property type="match status" value="1"/>
</dbReference>
<dbReference type="GO" id="GO:0000166">
    <property type="term" value="F:nucleotide binding"/>
    <property type="evidence" value="ECO:0007669"/>
    <property type="project" value="InterPro"/>
</dbReference>
<keyword evidence="4" id="KW-1185">Reference proteome</keyword>
<dbReference type="RefSeq" id="WP_114593533.1">
    <property type="nucleotide sequence ID" value="NZ_CP031165.1"/>
</dbReference>
<name>A0A346Y4D8_9ACTN</name>
<evidence type="ECO:0000259" key="1">
    <source>
        <dbReference type="Pfam" id="PF01408"/>
    </source>
</evidence>
<dbReference type="OrthoDB" id="179913at2"/>
<evidence type="ECO:0000259" key="2">
    <source>
        <dbReference type="Pfam" id="PF22725"/>
    </source>
</evidence>
<sequence length="335" mass="35688">MVLRAGVIGLGTMGRHHVRVLRTMDGIDFVGVADPSGDPHGAAQGGRVFISDEQLIEAGLDMAVLSAPTEHHEQVAMRLAEAGIPTLVEKPLAHTLDAATRITEAFEAAGLVGAVGHIERFNPALQAMRTKLEDGLLGELYQIATRRQGPFPVRIMDVGVILDLATHDVDLTAWVGGSSVAAISARTAHKTGRPHEDLVAATGVLADGTVTNHLVNWLSPYKEREIAALGEAGALIADTVTADLTFHANGSEVNEWEELTRFRGVSEGDVIRYSIPKPEPLMTEMLAFRDAVLGEPADIVTMRDGLAAVRVAEAMRLSASEGVTSYLEDDEPTTA</sequence>
<evidence type="ECO:0000313" key="3">
    <source>
        <dbReference type="EMBL" id="AXV09335.1"/>
    </source>
</evidence>
<dbReference type="KEGG" id="euz:DVS28_a4674"/>
<protein>
    <submittedName>
        <fullName evidence="3">NAD-dependent dehydrogenase</fullName>
    </submittedName>
</protein>
<dbReference type="Pfam" id="PF22725">
    <property type="entry name" value="GFO_IDH_MocA_C3"/>
    <property type="match status" value="1"/>
</dbReference>
<gene>
    <name evidence="3" type="ORF">DVS28_a4674</name>
</gene>
<dbReference type="AlphaFoldDB" id="A0A346Y4D8"/>
<dbReference type="PANTHER" id="PTHR43377">
    <property type="entry name" value="BILIVERDIN REDUCTASE A"/>
    <property type="match status" value="1"/>
</dbReference>
<organism evidence="3 4">
    <name type="scientific">Euzebya pacifica</name>
    <dbReference type="NCBI Taxonomy" id="1608957"/>
    <lineage>
        <taxon>Bacteria</taxon>
        <taxon>Bacillati</taxon>
        <taxon>Actinomycetota</taxon>
        <taxon>Nitriliruptoria</taxon>
        <taxon>Euzebyales</taxon>
    </lineage>
</organism>
<dbReference type="EMBL" id="CP031165">
    <property type="protein sequence ID" value="AXV09335.1"/>
    <property type="molecule type" value="Genomic_DNA"/>
</dbReference>
<evidence type="ECO:0000313" key="4">
    <source>
        <dbReference type="Proteomes" id="UP000264006"/>
    </source>
</evidence>
<dbReference type="SUPFAM" id="SSF51735">
    <property type="entry name" value="NAD(P)-binding Rossmann-fold domains"/>
    <property type="match status" value="1"/>
</dbReference>
<dbReference type="InterPro" id="IPR051450">
    <property type="entry name" value="Gfo/Idh/MocA_Oxidoreductases"/>
</dbReference>
<feature type="domain" description="Gfo/Idh/MocA-like oxidoreductase N-terminal" evidence="1">
    <location>
        <begin position="3"/>
        <end position="117"/>
    </location>
</feature>
<dbReference type="InterPro" id="IPR055170">
    <property type="entry name" value="GFO_IDH_MocA-like_dom"/>
</dbReference>
<accession>A0A346Y4D8</accession>
<reference evidence="3 4" key="1">
    <citation type="submission" date="2018-09" db="EMBL/GenBank/DDBJ databases">
        <title>Complete genome sequence of Euzebya sp. DY32-46 isolated from seawater of Pacific Ocean.</title>
        <authorList>
            <person name="Xu L."/>
            <person name="Wu Y.-H."/>
            <person name="Xu X.-W."/>
        </authorList>
    </citation>
    <scope>NUCLEOTIDE SEQUENCE [LARGE SCALE GENOMIC DNA]</scope>
    <source>
        <strain evidence="3 4">DY32-46</strain>
    </source>
</reference>
<dbReference type="InterPro" id="IPR036291">
    <property type="entry name" value="NAD(P)-bd_dom_sf"/>
</dbReference>
<dbReference type="Gene3D" id="3.30.360.10">
    <property type="entry name" value="Dihydrodipicolinate Reductase, domain 2"/>
    <property type="match status" value="1"/>
</dbReference>
<dbReference type="PANTHER" id="PTHR43377:SF1">
    <property type="entry name" value="BILIVERDIN REDUCTASE A"/>
    <property type="match status" value="1"/>
</dbReference>
<dbReference type="Proteomes" id="UP000264006">
    <property type="component" value="Chromosome"/>
</dbReference>
<dbReference type="Gene3D" id="3.40.50.720">
    <property type="entry name" value="NAD(P)-binding Rossmann-like Domain"/>
    <property type="match status" value="1"/>
</dbReference>
<dbReference type="Pfam" id="PF01408">
    <property type="entry name" value="GFO_IDH_MocA"/>
    <property type="match status" value="1"/>
</dbReference>
<proteinExistence type="predicted"/>
<feature type="domain" description="GFO/IDH/MocA-like oxidoreductase" evidence="2">
    <location>
        <begin position="126"/>
        <end position="235"/>
    </location>
</feature>